<evidence type="ECO:0000313" key="2">
    <source>
        <dbReference type="Proteomes" id="UP001284033"/>
    </source>
</evidence>
<accession>A0AAP6HET9</accession>
<comment type="caution">
    <text evidence="1">The sequence shown here is derived from an EMBL/GenBank/DDBJ whole genome shotgun (WGS) entry which is preliminary data.</text>
</comment>
<dbReference type="Proteomes" id="UP001284033">
    <property type="component" value="Unassembled WGS sequence"/>
</dbReference>
<name>A0AAP6HET9_RIEAN</name>
<gene>
    <name evidence="1" type="ORF">PG303_06005</name>
</gene>
<sequence length="301" mass="34462">MKKNRKMENQALQTKEEEALSTKSLFQKDHIQKRFNQLLGKKSQGFISSVLQIVNNSKLLANADPNTVLTAAVTAATLDLPINPNLGFSWIVPYKGQAQFQMGWKGYVQLALRTGQYSRINVTEVYENQFKSFNRLTEELVADFNIEGKGDIVGYAAYFKLINGLEKLSYWSKEEVINHAKKYSQAYGKGSFSPWNDKEQFHAMAKKTVLKNTISKWGIMSIELQTAQLADQAVQPKEGEYNYVDNIIDIEAENIQEEQQRIVEFINNAQNIEQLQEAEPFIEENSEAKELYNKKLKDLTK</sequence>
<dbReference type="InterPro" id="IPR018330">
    <property type="entry name" value="RecT_fam"/>
</dbReference>
<dbReference type="Pfam" id="PF03837">
    <property type="entry name" value="RecT"/>
    <property type="match status" value="1"/>
</dbReference>
<reference evidence="1" key="1">
    <citation type="submission" date="2023-01" db="EMBL/GenBank/DDBJ databases">
        <title>Genome-based studies on antimicrobial resistance profiles of Riemerella anatipestifer in China, 1994 to 2021.</title>
        <authorList>
            <person name="Yang Z."/>
            <person name="Zhu D."/>
        </authorList>
    </citation>
    <scope>NUCLEOTIDE SEQUENCE</scope>
    <source>
        <strain evidence="1">RCAD1218</strain>
    </source>
</reference>
<protein>
    <submittedName>
        <fullName evidence="1">Recombinase RecT</fullName>
    </submittedName>
</protein>
<dbReference type="EMBL" id="JAQZHK010000004">
    <property type="protein sequence ID" value="MDY3512767.1"/>
    <property type="molecule type" value="Genomic_DNA"/>
</dbReference>
<dbReference type="GO" id="GO:0006259">
    <property type="term" value="P:DNA metabolic process"/>
    <property type="evidence" value="ECO:0007669"/>
    <property type="project" value="InterPro"/>
</dbReference>
<proteinExistence type="predicted"/>
<dbReference type="GO" id="GO:0003677">
    <property type="term" value="F:DNA binding"/>
    <property type="evidence" value="ECO:0007669"/>
    <property type="project" value="InterPro"/>
</dbReference>
<dbReference type="NCBIfam" id="TIGR00616">
    <property type="entry name" value="rect"/>
    <property type="match status" value="1"/>
</dbReference>
<evidence type="ECO:0000313" key="1">
    <source>
        <dbReference type="EMBL" id="MDY3512767.1"/>
    </source>
</evidence>
<dbReference type="AlphaFoldDB" id="A0AAP6HET9"/>
<organism evidence="1 2">
    <name type="scientific">Riemerella anatipestifer</name>
    <name type="common">Moraxella anatipestifer</name>
    <dbReference type="NCBI Taxonomy" id="34085"/>
    <lineage>
        <taxon>Bacteria</taxon>
        <taxon>Pseudomonadati</taxon>
        <taxon>Bacteroidota</taxon>
        <taxon>Flavobacteriia</taxon>
        <taxon>Flavobacteriales</taxon>
        <taxon>Weeksellaceae</taxon>
        <taxon>Riemerella</taxon>
    </lineage>
</organism>
<dbReference type="InterPro" id="IPR004590">
    <property type="entry name" value="ssDNA_annealing_RecT"/>
</dbReference>